<feature type="non-terminal residue" evidence="1">
    <location>
        <position position="1"/>
    </location>
</feature>
<organism evidence="1 2">
    <name type="scientific">Ruthenibacterium lactatiformans</name>
    <dbReference type="NCBI Taxonomy" id="1550024"/>
    <lineage>
        <taxon>Bacteria</taxon>
        <taxon>Bacillati</taxon>
        <taxon>Bacillota</taxon>
        <taxon>Clostridia</taxon>
        <taxon>Eubacteriales</taxon>
        <taxon>Oscillospiraceae</taxon>
        <taxon>Ruthenibacterium</taxon>
    </lineage>
</organism>
<protein>
    <submittedName>
        <fullName evidence="1">Oxidoreductase</fullName>
    </submittedName>
</protein>
<comment type="caution">
    <text evidence="1">The sequence shown here is derived from an EMBL/GenBank/DDBJ whole genome shotgun (WGS) entry which is preliminary data.</text>
</comment>
<dbReference type="AlphaFoldDB" id="A0A0D8IZA5"/>
<reference evidence="1" key="1">
    <citation type="submission" date="2015-02" db="EMBL/GenBank/DDBJ databases">
        <title>A novel member of the family Ruminococcaceae isolated from human feces.</title>
        <authorList>
            <person name="Shkoporov A.N."/>
            <person name="Chaplin A.V."/>
            <person name="Motuzova O.V."/>
            <person name="Kafarskaia L.I."/>
            <person name="Khokhlova E.V."/>
            <person name="Efimov B.A."/>
        </authorList>
    </citation>
    <scope>NUCLEOTIDE SEQUENCE [LARGE SCALE GENOMIC DNA]</scope>
    <source>
        <strain evidence="1">585-1</strain>
    </source>
</reference>
<sequence length="87" mass="9259">VRTIDTASESGWREEVVDLAIGGDKSGMTGSHGGGDLRLVEDFVRVLQGEQPSISCTNINDSLNGHLAVFQAEKARKTGTVCTMPQI</sequence>
<name>A0A0D8IZA5_9FIRM</name>
<keyword evidence="2" id="KW-1185">Reference proteome</keyword>
<proteinExistence type="predicted"/>
<dbReference type="EMBL" id="JXXK01000010">
    <property type="protein sequence ID" value="KJF40002.1"/>
    <property type="molecule type" value="Genomic_DNA"/>
</dbReference>
<evidence type="ECO:0000313" key="2">
    <source>
        <dbReference type="Proteomes" id="UP000032483"/>
    </source>
</evidence>
<evidence type="ECO:0000313" key="1">
    <source>
        <dbReference type="EMBL" id="KJF40002.1"/>
    </source>
</evidence>
<dbReference type="Proteomes" id="UP000032483">
    <property type="component" value="Unassembled WGS sequence"/>
</dbReference>
<gene>
    <name evidence="1" type="ORF">TQ39_08470</name>
</gene>
<accession>A0A0D8IZA5</accession>